<dbReference type="Gene3D" id="2.160.20.20">
    <property type="match status" value="3"/>
</dbReference>
<feature type="chain" id="PRO_5003214406" evidence="1">
    <location>
        <begin position="34"/>
        <end position="784"/>
    </location>
</feature>
<accession>E6YZR7</accession>
<organism evidence="2">
    <name type="scientific">Bartonella schoenbuchensis (strain DSM 13525 / NCTC 13165 / R1)</name>
    <dbReference type="NCBI Taxonomy" id="687861"/>
    <lineage>
        <taxon>Bacteria</taxon>
        <taxon>Pseudomonadati</taxon>
        <taxon>Pseudomonadota</taxon>
        <taxon>Alphaproteobacteria</taxon>
        <taxon>Hyphomicrobiales</taxon>
        <taxon>Bartonellaceae</taxon>
        <taxon>Bartonella</taxon>
    </lineage>
</organism>
<evidence type="ECO:0000256" key="1">
    <source>
        <dbReference type="SAM" id="SignalP"/>
    </source>
</evidence>
<feature type="signal peptide" evidence="1">
    <location>
        <begin position="1"/>
        <end position="33"/>
    </location>
</feature>
<sequence>MRRVLNNHICSCILSTALLAALAHCLYPKNAVAQSQNCTGDVQGNGGTDRPGEPIVCESGSKFLKGPREIDMGKVSDEGQEAAVTVKGQGAIITIESLTVNGEGADANKPAVKVKKGTLVLEGVLNISDVKTAVEIDGKGSTVMLLGETGRKSITIKEGGHGFKVKGGNLSLKGKTEITGVGSGGVESTGMEISNGGMVYVEEGVTFDKVTTAIRIARGSGEASISGRGSMNVTGEGIAIQVEGGGKASVTLKTITGDNKGTGMVVSGSGDLTLNDVTMTGMKTAMQVVSGTASVMGETQITVRGGNGIGVKVERSGTLNMMGETMIMVTGTGGVGVKVGEGTVNATLTNTRITVVENGTGVKVGEGTVIMKQGSITGDRTGTGVQMMGGNVTLEGVNISSFMKGIEATKGTLKVKGGTQITVADGGTGINMTGGTLNMNQGTITVKGGGIGVNVGGSVEATLTNTVIMGGNTGVTMGSSGEMTLNSVNISKVGTGVSATKGTLTVTGGSITVENGGKGINMTGGTKLEVSGGTEINFTGTGTGVHAQNVTGAVNLTGTTIEGDGKGHGVGITMGSTGKMTLTSVNILQVGTGVSATSGTLTVTGGSITVEGDGRTGGVGINMNGGTSLTMNGGTIGFKGDGRGVKVQGTATVNLTGTTITGGGNQGIGVWAQNVKGTVTLNEVTIEKVNQGVYVNGGESLEVRGGTINLTGAGTGVYVWNGTKTVSLTGTKITGDRSAKSYGVGVQGVTGTVVTLNGGSIDKVQTGVWVYGGEKLEVRGGRLI</sequence>
<dbReference type="InterPro" id="IPR012332">
    <property type="entry name" value="Autotransporter_pectin_lyase_C"/>
</dbReference>
<evidence type="ECO:0000313" key="2">
    <source>
        <dbReference type="EMBL" id="CBI82355.1"/>
    </source>
</evidence>
<protein>
    <submittedName>
        <fullName evidence="2">Putative per-hexamer repeat protein 5</fullName>
    </submittedName>
</protein>
<keyword evidence="1" id="KW-0732">Signal</keyword>
<name>E6YZR7_BARSR</name>
<dbReference type="EMBL" id="FN645509">
    <property type="protein sequence ID" value="CBI82355.1"/>
    <property type="molecule type" value="Genomic_DNA"/>
</dbReference>
<dbReference type="InterPro" id="IPR006626">
    <property type="entry name" value="PbH1"/>
</dbReference>
<dbReference type="SMART" id="SM00710">
    <property type="entry name" value="PbH1"/>
    <property type="match status" value="11"/>
</dbReference>
<dbReference type="AlphaFoldDB" id="E6YZR7"/>
<proteinExistence type="predicted"/>
<reference evidence="2" key="1">
    <citation type="journal article" date="2011" name="PLoS Genet.">
        <title>Parallel evolution of a type IV secretion system in radiating lineages of the host-restricted bacterial pathogen Bartonella.</title>
        <authorList>
            <person name="Engel P."/>
            <person name="Salzburger W."/>
            <person name="Liesch M."/>
            <person name="Chang C.C."/>
            <person name="Maruyama S."/>
            <person name="Lanz C."/>
            <person name="Calteau A."/>
            <person name="Lajus A."/>
            <person name="Medigue C."/>
            <person name="Schuster S.C."/>
            <person name="Dehio C."/>
        </authorList>
    </citation>
    <scope>NUCLEOTIDE SEQUENCE</scope>
    <source>
        <strain evidence="2">R1</strain>
    </source>
</reference>
<gene>
    <name evidence="2" type="ORF">B11C_40210</name>
</gene>